<reference evidence="2 3" key="1">
    <citation type="journal article" date="2018" name="Front. Plant Sci.">
        <title>Red Clover (Trifolium pratense) and Zigzag Clover (T. medium) - A Picture of Genomic Similarities and Differences.</title>
        <authorList>
            <person name="Dluhosova J."/>
            <person name="Istvanek J."/>
            <person name="Nedelnik J."/>
            <person name="Repkova J."/>
        </authorList>
    </citation>
    <scope>NUCLEOTIDE SEQUENCE [LARGE SCALE GENOMIC DNA]</scope>
    <source>
        <strain evidence="3">cv. 10/8</strain>
        <tissue evidence="2">Leaf</tissue>
    </source>
</reference>
<proteinExistence type="predicted"/>
<feature type="compositionally biased region" description="Polar residues" evidence="1">
    <location>
        <begin position="110"/>
        <end position="138"/>
    </location>
</feature>
<evidence type="ECO:0000313" key="3">
    <source>
        <dbReference type="Proteomes" id="UP000265520"/>
    </source>
</evidence>
<feature type="region of interest" description="Disordered" evidence="1">
    <location>
        <begin position="110"/>
        <end position="160"/>
    </location>
</feature>
<accession>A0A392PN99</accession>
<sequence length="160" mass="17600">MRQKTQSIDFDEISANSPPWPPVNSLGQNDGEDDKETGSGEWVDKSYNNMFMGGNQFSSIMMGSDDNMDEIDAATSDYSSEPDLLWQFNHSKLTSLTNGIGSKTIMRSVSKATKSPELSKSYVHSSLGPSPSFKQSKVVSHRTGRSPAPIDMKRKTGSRK</sequence>
<name>A0A392PN99_9FABA</name>
<organism evidence="2 3">
    <name type="scientific">Trifolium medium</name>
    <dbReference type="NCBI Taxonomy" id="97028"/>
    <lineage>
        <taxon>Eukaryota</taxon>
        <taxon>Viridiplantae</taxon>
        <taxon>Streptophyta</taxon>
        <taxon>Embryophyta</taxon>
        <taxon>Tracheophyta</taxon>
        <taxon>Spermatophyta</taxon>
        <taxon>Magnoliopsida</taxon>
        <taxon>eudicotyledons</taxon>
        <taxon>Gunneridae</taxon>
        <taxon>Pentapetalae</taxon>
        <taxon>rosids</taxon>
        <taxon>fabids</taxon>
        <taxon>Fabales</taxon>
        <taxon>Fabaceae</taxon>
        <taxon>Papilionoideae</taxon>
        <taxon>50 kb inversion clade</taxon>
        <taxon>NPAAA clade</taxon>
        <taxon>Hologalegina</taxon>
        <taxon>IRL clade</taxon>
        <taxon>Trifolieae</taxon>
        <taxon>Trifolium</taxon>
    </lineage>
</organism>
<evidence type="ECO:0000313" key="2">
    <source>
        <dbReference type="EMBL" id="MCI13117.1"/>
    </source>
</evidence>
<evidence type="ECO:0000256" key="1">
    <source>
        <dbReference type="SAM" id="MobiDB-lite"/>
    </source>
</evidence>
<feature type="region of interest" description="Disordered" evidence="1">
    <location>
        <begin position="1"/>
        <end position="44"/>
    </location>
</feature>
<dbReference type="Proteomes" id="UP000265520">
    <property type="component" value="Unassembled WGS sequence"/>
</dbReference>
<dbReference type="EMBL" id="LXQA010086967">
    <property type="protein sequence ID" value="MCI13117.1"/>
    <property type="molecule type" value="Genomic_DNA"/>
</dbReference>
<dbReference type="AlphaFoldDB" id="A0A392PN99"/>
<protein>
    <submittedName>
        <fullName evidence="2">Kinesin-4-like protein</fullName>
    </submittedName>
</protein>
<comment type="caution">
    <text evidence="2">The sequence shown here is derived from an EMBL/GenBank/DDBJ whole genome shotgun (WGS) entry which is preliminary data.</text>
</comment>
<keyword evidence="3" id="KW-1185">Reference proteome</keyword>